<evidence type="ECO:0000256" key="5">
    <source>
        <dbReference type="ARBA" id="ARBA00022927"/>
    </source>
</evidence>
<evidence type="ECO:0000256" key="2">
    <source>
        <dbReference type="ARBA" id="ARBA00022448"/>
    </source>
</evidence>
<feature type="transmembrane region" description="Helical" evidence="9">
    <location>
        <begin position="481"/>
        <end position="502"/>
    </location>
</feature>
<dbReference type="NCBIfam" id="TIGR01129">
    <property type="entry name" value="secD"/>
    <property type="match status" value="1"/>
</dbReference>
<name>A0ABP8Q6B7_9GAMM</name>
<dbReference type="PANTHER" id="PTHR30081:SF1">
    <property type="entry name" value="PROTEIN TRANSLOCASE SUBUNIT SECD"/>
    <property type="match status" value="1"/>
</dbReference>
<keyword evidence="6 9" id="KW-1133">Transmembrane helix</keyword>
<evidence type="ECO:0000259" key="10">
    <source>
        <dbReference type="Pfam" id="PF02355"/>
    </source>
</evidence>
<dbReference type="Pfam" id="PF07549">
    <property type="entry name" value="Sec_GG"/>
    <property type="match status" value="1"/>
</dbReference>
<dbReference type="InterPro" id="IPR022813">
    <property type="entry name" value="SecD/SecF_arch_bac"/>
</dbReference>
<feature type="domain" description="Protein translocase subunit SecDF P1" evidence="12">
    <location>
        <begin position="229"/>
        <end position="288"/>
    </location>
</feature>
<dbReference type="InterPro" id="IPR048631">
    <property type="entry name" value="SecD_1st"/>
</dbReference>
<feature type="transmembrane region" description="Helical" evidence="9">
    <location>
        <begin position="579"/>
        <end position="607"/>
    </location>
</feature>
<comment type="caution">
    <text evidence="14">The sequence shown here is derived from an EMBL/GenBank/DDBJ whole genome shotgun (WGS) entry which is preliminary data.</text>
</comment>
<comment type="function">
    <text evidence="9">Part of the Sec protein translocase complex. Interacts with the SecYEG preprotein conducting channel. SecDF uses the proton motive force (PMF) to complete protein translocation after the ATP-dependent function of SecA.</text>
</comment>
<dbReference type="InterPro" id="IPR048634">
    <property type="entry name" value="SecD_SecF_C"/>
</dbReference>
<comment type="subunit">
    <text evidence="9">Forms a complex with SecF. Part of the essential Sec protein translocation apparatus which comprises SecA, SecYEG and auxiliary proteins SecDF-YajC and YidC.</text>
</comment>
<comment type="subcellular location">
    <subcellularLocation>
        <location evidence="1 9">Cell membrane</location>
        <topology evidence="1 9">Multi-pass membrane protein</topology>
    </subcellularLocation>
</comment>
<keyword evidence="4 9" id="KW-0812">Transmembrane</keyword>
<dbReference type="EMBL" id="BAABFC010000010">
    <property type="protein sequence ID" value="GAA4497638.1"/>
    <property type="molecule type" value="Genomic_DNA"/>
</dbReference>
<dbReference type="Pfam" id="PF02355">
    <property type="entry name" value="SecD_SecF_C"/>
    <property type="match status" value="1"/>
</dbReference>
<dbReference type="InterPro" id="IPR022646">
    <property type="entry name" value="SecD/SecF_CS"/>
</dbReference>
<dbReference type="RefSeq" id="WP_345011523.1">
    <property type="nucleotide sequence ID" value="NZ_BAABFC010000010.1"/>
</dbReference>
<keyword evidence="5 9" id="KW-0653">Protein transport</keyword>
<protein>
    <recommendedName>
        <fullName evidence="9">Protein translocase subunit SecD</fullName>
    </recommendedName>
</protein>
<keyword evidence="8 9" id="KW-0472">Membrane</keyword>
<evidence type="ECO:0000259" key="13">
    <source>
        <dbReference type="Pfam" id="PF22599"/>
    </source>
</evidence>
<dbReference type="Gene3D" id="3.30.70.3400">
    <property type="match status" value="2"/>
</dbReference>
<dbReference type="SUPFAM" id="SSF82866">
    <property type="entry name" value="Multidrug efflux transporter AcrB transmembrane domain"/>
    <property type="match status" value="1"/>
</dbReference>
<dbReference type="Gene3D" id="3.30.70.260">
    <property type="match status" value="1"/>
</dbReference>
<dbReference type="Pfam" id="PF22599">
    <property type="entry name" value="SecDF_P1_head"/>
    <property type="match status" value="1"/>
</dbReference>
<dbReference type="Pfam" id="PF21760">
    <property type="entry name" value="SecD_1st"/>
    <property type="match status" value="1"/>
</dbReference>
<dbReference type="HAMAP" id="MF_01463_B">
    <property type="entry name" value="SecD_B"/>
    <property type="match status" value="1"/>
</dbReference>
<dbReference type="InterPro" id="IPR005791">
    <property type="entry name" value="SecD"/>
</dbReference>
<gene>
    <name evidence="9 14" type="primary">secD</name>
    <name evidence="14" type="ORF">GCM10023095_14480</name>
</gene>
<dbReference type="PRINTS" id="PR00702">
    <property type="entry name" value="ACRIFLAVINRP"/>
</dbReference>
<comment type="caution">
    <text evidence="9">Lacks conserved residue(s) required for the propagation of feature annotation.</text>
</comment>
<comment type="similarity">
    <text evidence="9">Belongs to the SecD/SecF family. SecD subfamily.</text>
</comment>
<dbReference type="Pfam" id="PF13721">
    <property type="entry name" value="SecD-TM1"/>
    <property type="match status" value="1"/>
</dbReference>
<dbReference type="InterPro" id="IPR027398">
    <property type="entry name" value="SecD-TM"/>
</dbReference>
<evidence type="ECO:0000256" key="3">
    <source>
        <dbReference type="ARBA" id="ARBA00022475"/>
    </source>
</evidence>
<keyword evidence="2 9" id="KW-0813">Transport</keyword>
<proteinExistence type="inferred from homology"/>
<dbReference type="Proteomes" id="UP001501321">
    <property type="component" value="Unassembled WGS sequence"/>
</dbReference>
<feature type="transmembrane region" description="Helical" evidence="9">
    <location>
        <begin position="455"/>
        <end position="474"/>
    </location>
</feature>
<evidence type="ECO:0000256" key="8">
    <source>
        <dbReference type="ARBA" id="ARBA00023136"/>
    </source>
</evidence>
<evidence type="ECO:0000256" key="6">
    <source>
        <dbReference type="ARBA" id="ARBA00022989"/>
    </source>
</evidence>
<evidence type="ECO:0000313" key="14">
    <source>
        <dbReference type="EMBL" id="GAA4497638.1"/>
    </source>
</evidence>
<organism evidence="14 15">
    <name type="scientific">Pseudaeromonas paramecii</name>
    <dbReference type="NCBI Taxonomy" id="2138166"/>
    <lineage>
        <taxon>Bacteria</taxon>
        <taxon>Pseudomonadati</taxon>
        <taxon>Pseudomonadota</taxon>
        <taxon>Gammaproteobacteria</taxon>
        <taxon>Aeromonadales</taxon>
        <taxon>Aeromonadaceae</taxon>
        <taxon>Pseudaeromonas</taxon>
    </lineage>
</organism>
<dbReference type="PANTHER" id="PTHR30081">
    <property type="entry name" value="PROTEIN-EXPORT MEMBRANE PROTEIN SEC"/>
    <property type="match status" value="1"/>
</dbReference>
<dbReference type="Gene3D" id="3.30.1360.200">
    <property type="match status" value="1"/>
</dbReference>
<feature type="domain" description="SecD export protein N-terminal TM" evidence="11">
    <location>
        <begin position="2"/>
        <end position="103"/>
    </location>
</feature>
<evidence type="ECO:0000256" key="1">
    <source>
        <dbReference type="ARBA" id="ARBA00004651"/>
    </source>
</evidence>
<evidence type="ECO:0000256" key="9">
    <source>
        <dbReference type="HAMAP-Rule" id="MF_01463"/>
    </source>
</evidence>
<dbReference type="InterPro" id="IPR054384">
    <property type="entry name" value="SecDF_P1_head"/>
</dbReference>
<dbReference type="NCBIfam" id="TIGR00916">
    <property type="entry name" value="2A0604s01"/>
    <property type="match status" value="1"/>
</dbReference>
<keyword evidence="7 9" id="KW-0811">Translocation</keyword>
<evidence type="ECO:0000256" key="4">
    <source>
        <dbReference type="ARBA" id="ARBA00022692"/>
    </source>
</evidence>
<feature type="domain" description="Protein export membrane protein SecD/SecF C-terminal" evidence="10">
    <location>
        <begin position="435"/>
        <end position="596"/>
    </location>
</feature>
<dbReference type="InterPro" id="IPR001036">
    <property type="entry name" value="Acrflvin-R"/>
</dbReference>
<reference evidence="15" key="1">
    <citation type="journal article" date="2019" name="Int. J. Syst. Evol. Microbiol.">
        <title>The Global Catalogue of Microorganisms (GCM) 10K type strain sequencing project: providing services to taxonomists for standard genome sequencing and annotation.</title>
        <authorList>
            <consortium name="The Broad Institute Genomics Platform"/>
            <consortium name="The Broad Institute Genome Sequencing Center for Infectious Disease"/>
            <person name="Wu L."/>
            <person name="Ma J."/>
        </authorList>
    </citation>
    <scope>NUCLEOTIDE SEQUENCE [LARGE SCALE GENOMIC DNA]</scope>
    <source>
        <strain evidence="15">JCM 32226</strain>
    </source>
</reference>
<accession>A0ABP8Q6B7</accession>
<evidence type="ECO:0000313" key="15">
    <source>
        <dbReference type="Proteomes" id="UP001501321"/>
    </source>
</evidence>
<feature type="transmembrane region" description="Helical" evidence="9">
    <location>
        <begin position="551"/>
        <end position="573"/>
    </location>
</feature>
<keyword evidence="3 9" id="KW-1003">Cell membrane</keyword>
<evidence type="ECO:0000256" key="7">
    <source>
        <dbReference type="ARBA" id="ARBA00023010"/>
    </source>
</evidence>
<dbReference type="InterPro" id="IPR055344">
    <property type="entry name" value="SecD_SecF_C_bact"/>
</dbReference>
<keyword evidence="15" id="KW-1185">Reference proteome</keyword>
<evidence type="ECO:0000259" key="11">
    <source>
        <dbReference type="Pfam" id="PF13721"/>
    </source>
</evidence>
<evidence type="ECO:0000259" key="12">
    <source>
        <dbReference type="Pfam" id="PF21760"/>
    </source>
</evidence>
<dbReference type="Gene3D" id="1.20.1640.10">
    <property type="entry name" value="Multidrug efflux transporter AcrB transmembrane domain"/>
    <property type="match status" value="1"/>
</dbReference>
<sequence>MLNRYPLWKYLMVCLVLAVAFLYAAPNLYGEDPALQVSGSRGHEVELATLDQVKSSLEQAGIQVKSAALDKGQVLVRFNKADDQLRAKDLVAEALGEQYIVALNLAPATPEWLTRLGAGPMKLGLDLRGGVHFLMEVDMTEAINKSMDQTVQDFRTQLREDKVRYAGVRRDGDKVLVAFRDADAQQKGLAMLRKQHSDLQFEQYDAQEQFWLKASMSEAKLKEIREYALEQNITIIRNRVNELGVAEPLVQRQGTDRIVVELPGIQDTARAKEILGATATLEFRLVDDTADLASAMQGRVPANSQLYQDRNGRPVVLQKRVILTGNHIIGAQSGVDEYSRPQVNIKLDGQGGNKMSTFTKDSVGKAMATVFIEYKPVGEPGADGKRKFRKQEEVINVATIQSRLGSNFRITGIDNPQEAHNLALLLRAGALIAPIQIVEERTIGPSLGQQNIDNGMQAMMFGLAVVMIFMVVYYRMFGLVANLALALNVVLMVGVMSMIPGATMTLPGIAGIVLTVGMAVDANVLIYERIREELRNGRPVQQAIHLGYERAFATIADSNITTLITAFILFAVGTGPVRGFALVLMIGILCSMFTAITGTRAVVNLAWGGKRLTKLSI</sequence>
<feature type="domain" description="SecDF P1 head subdomain" evidence="13">
    <location>
        <begin position="306"/>
        <end position="433"/>
    </location>
</feature>
<feature type="transmembrane region" description="Helical" evidence="9">
    <location>
        <begin position="508"/>
        <end position="530"/>
    </location>
</feature>